<proteinExistence type="predicted"/>
<organism evidence="1 2">
    <name type="scientific">Dreissena polymorpha</name>
    <name type="common">Zebra mussel</name>
    <name type="synonym">Mytilus polymorpha</name>
    <dbReference type="NCBI Taxonomy" id="45954"/>
    <lineage>
        <taxon>Eukaryota</taxon>
        <taxon>Metazoa</taxon>
        <taxon>Spiralia</taxon>
        <taxon>Lophotrochozoa</taxon>
        <taxon>Mollusca</taxon>
        <taxon>Bivalvia</taxon>
        <taxon>Autobranchia</taxon>
        <taxon>Heteroconchia</taxon>
        <taxon>Euheterodonta</taxon>
        <taxon>Imparidentia</taxon>
        <taxon>Neoheterodontei</taxon>
        <taxon>Myida</taxon>
        <taxon>Dreissenoidea</taxon>
        <taxon>Dreissenidae</taxon>
        <taxon>Dreissena</taxon>
    </lineage>
</organism>
<dbReference type="Proteomes" id="UP000828390">
    <property type="component" value="Unassembled WGS sequence"/>
</dbReference>
<name>A0A9D4IYC7_DREPO</name>
<evidence type="ECO:0000313" key="2">
    <source>
        <dbReference type="Proteomes" id="UP000828390"/>
    </source>
</evidence>
<keyword evidence="2" id="KW-1185">Reference proteome</keyword>
<sequence>MSKDGTGTDQVHGDCSDGQAKRVVVNQLPHRGQALQVSLSLHPALRLGILDASRRHRTQYTSI</sequence>
<comment type="caution">
    <text evidence="1">The sequence shown here is derived from an EMBL/GenBank/DDBJ whole genome shotgun (WGS) entry which is preliminary data.</text>
</comment>
<dbReference type="EMBL" id="JAIWYP010000008">
    <property type="protein sequence ID" value="KAH3788808.1"/>
    <property type="molecule type" value="Genomic_DNA"/>
</dbReference>
<protein>
    <submittedName>
        <fullName evidence="1">Uncharacterized protein</fullName>
    </submittedName>
</protein>
<gene>
    <name evidence="1" type="ORF">DPMN_166970</name>
</gene>
<reference evidence="1" key="1">
    <citation type="journal article" date="2019" name="bioRxiv">
        <title>The Genome of the Zebra Mussel, Dreissena polymorpha: A Resource for Invasive Species Research.</title>
        <authorList>
            <person name="McCartney M.A."/>
            <person name="Auch B."/>
            <person name="Kono T."/>
            <person name="Mallez S."/>
            <person name="Zhang Y."/>
            <person name="Obille A."/>
            <person name="Becker A."/>
            <person name="Abrahante J.E."/>
            <person name="Garbe J."/>
            <person name="Badalamenti J.P."/>
            <person name="Herman A."/>
            <person name="Mangelson H."/>
            <person name="Liachko I."/>
            <person name="Sullivan S."/>
            <person name="Sone E.D."/>
            <person name="Koren S."/>
            <person name="Silverstein K.A.T."/>
            <person name="Beckman K.B."/>
            <person name="Gohl D.M."/>
        </authorList>
    </citation>
    <scope>NUCLEOTIDE SEQUENCE</scope>
    <source>
        <strain evidence="1">Duluth1</strain>
        <tissue evidence="1">Whole animal</tissue>
    </source>
</reference>
<accession>A0A9D4IYC7</accession>
<reference evidence="1" key="2">
    <citation type="submission" date="2020-11" db="EMBL/GenBank/DDBJ databases">
        <authorList>
            <person name="McCartney M.A."/>
            <person name="Auch B."/>
            <person name="Kono T."/>
            <person name="Mallez S."/>
            <person name="Becker A."/>
            <person name="Gohl D.M."/>
            <person name="Silverstein K.A.T."/>
            <person name="Koren S."/>
            <person name="Bechman K.B."/>
            <person name="Herman A."/>
            <person name="Abrahante J.E."/>
            <person name="Garbe J."/>
        </authorList>
    </citation>
    <scope>NUCLEOTIDE SEQUENCE</scope>
    <source>
        <strain evidence="1">Duluth1</strain>
        <tissue evidence="1">Whole animal</tissue>
    </source>
</reference>
<dbReference type="AlphaFoldDB" id="A0A9D4IYC7"/>
<evidence type="ECO:0000313" key="1">
    <source>
        <dbReference type="EMBL" id="KAH3788808.1"/>
    </source>
</evidence>